<dbReference type="PRINTS" id="PR00314">
    <property type="entry name" value="CLATHRINADPT"/>
</dbReference>
<evidence type="ECO:0000313" key="8">
    <source>
        <dbReference type="Proteomes" id="UP000324800"/>
    </source>
</evidence>
<name>A0A5J4X062_9EUKA</name>
<dbReference type="AlphaFoldDB" id="A0A5J4X062"/>
<sequence>MIDTLIICSGQGDIILEKNFGALVPRSVSEEYFNAANKTDDMSVLKPIIVSENRDTFLFYFKRHNIVYLAATKQECPALLISKFLEHIDLVLCDFFGEEKLDEKIKHQFVALYMVVDELVDGGFPNITEPNLLKELLEPQTFTGIGSGTVASSTVLPDSITSAIFWRKSHVSYMQNEMFIDINEVYNAIFGSDGVAITSNISGEVAACAKLSGLPDLTLHFEDASIMDDVSLHPCVRYFRWMQQKIVSFVPPDGSFTLLKYRAGTSTISIPPPIAVRPECIIFKDNGKFALTLVSRNTQNNLIEQLYIDFVMPSCVSTVDTRCTQGSFSYDTTKKIGHWLLNRLVPQQEVQITGTFHFDDTKTESTAGKGTVICEERPIALIHFQIAKLAISGLRLRSLTLGSENAYKMYKGMRAFTRSGNYEVRF</sequence>
<dbReference type="InterPro" id="IPR036168">
    <property type="entry name" value="AP2_Mu_C_sf"/>
</dbReference>
<dbReference type="Gene3D" id="3.30.450.60">
    <property type="match status" value="1"/>
</dbReference>
<evidence type="ECO:0000313" key="7">
    <source>
        <dbReference type="EMBL" id="KAA6400748.1"/>
    </source>
</evidence>
<reference evidence="7 8" key="1">
    <citation type="submission" date="2019-03" db="EMBL/GenBank/DDBJ databases">
        <title>Single cell metagenomics reveals metabolic interactions within the superorganism composed of flagellate Streblomastix strix and complex community of Bacteroidetes bacteria on its surface.</title>
        <authorList>
            <person name="Treitli S.C."/>
            <person name="Kolisko M."/>
            <person name="Husnik F."/>
            <person name="Keeling P."/>
            <person name="Hampl V."/>
        </authorList>
    </citation>
    <scope>NUCLEOTIDE SEQUENCE [LARGE SCALE GENOMIC DNA]</scope>
    <source>
        <strain evidence="7">ST1C</strain>
    </source>
</reference>
<proteinExistence type="inferred from homology"/>
<comment type="subcellular location">
    <subcellularLocation>
        <location evidence="1">Endomembrane system</location>
    </subcellularLocation>
</comment>
<evidence type="ECO:0000256" key="5">
    <source>
        <dbReference type="PIRNR" id="PIRNR005992"/>
    </source>
</evidence>
<dbReference type="SUPFAM" id="SSF49447">
    <property type="entry name" value="Second domain of Mu2 adaptin subunit (ap50) of ap2 adaptor"/>
    <property type="match status" value="1"/>
</dbReference>
<dbReference type="SUPFAM" id="SSF64356">
    <property type="entry name" value="SNARE-like"/>
    <property type="match status" value="1"/>
</dbReference>
<comment type="similarity">
    <text evidence="5">Belongs to the adaptor complexes medium subunit family.</text>
</comment>
<dbReference type="GO" id="GO:0030131">
    <property type="term" value="C:clathrin adaptor complex"/>
    <property type="evidence" value="ECO:0007669"/>
    <property type="project" value="UniProtKB-UniRule"/>
</dbReference>
<dbReference type="InterPro" id="IPR001392">
    <property type="entry name" value="Clathrin_mu"/>
</dbReference>
<evidence type="ECO:0000256" key="2">
    <source>
        <dbReference type="ARBA" id="ARBA00022448"/>
    </source>
</evidence>
<comment type="caution">
    <text evidence="7">The sequence shown here is derived from an EMBL/GenBank/DDBJ whole genome shotgun (WGS) entry which is preliminary data.</text>
</comment>
<evidence type="ECO:0000256" key="4">
    <source>
        <dbReference type="ARBA" id="ARBA00023136"/>
    </source>
</evidence>
<dbReference type="InterPro" id="IPR050431">
    <property type="entry name" value="Adaptor_comp_med_subunit"/>
</dbReference>
<gene>
    <name evidence="7" type="ORF">EZS28_003723</name>
</gene>
<dbReference type="GO" id="GO:0006886">
    <property type="term" value="P:intracellular protein transport"/>
    <property type="evidence" value="ECO:0007669"/>
    <property type="project" value="UniProtKB-UniRule"/>
</dbReference>
<protein>
    <submittedName>
        <fullName evidence="7">Putative AP-1 complex subunit mu</fullName>
    </submittedName>
</protein>
<dbReference type="GO" id="GO:0012505">
    <property type="term" value="C:endomembrane system"/>
    <property type="evidence" value="ECO:0007669"/>
    <property type="project" value="UniProtKB-SubCell"/>
</dbReference>
<dbReference type="OrthoDB" id="870at2759"/>
<dbReference type="CDD" id="cd09252">
    <property type="entry name" value="AP-3_Mu3_Cterm"/>
    <property type="match status" value="1"/>
</dbReference>
<dbReference type="InterPro" id="IPR011012">
    <property type="entry name" value="Longin-like_dom_sf"/>
</dbReference>
<evidence type="ECO:0000259" key="6">
    <source>
        <dbReference type="PROSITE" id="PS51072"/>
    </source>
</evidence>
<dbReference type="EMBL" id="SNRW01000507">
    <property type="protein sequence ID" value="KAA6400748.1"/>
    <property type="molecule type" value="Genomic_DNA"/>
</dbReference>
<keyword evidence="4" id="KW-0472">Membrane</keyword>
<dbReference type="Proteomes" id="UP000324800">
    <property type="component" value="Unassembled WGS sequence"/>
</dbReference>
<accession>A0A5J4X062</accession>
<evidence type="ECO:0000256" key="3">
    <source>
        <dbReference type="ARBA" id="ARBA00022927"/>
    </source>
</evidence>
<dbReference type="PROSITE" id="PS51072">
    <property type="entry name" value="MHD"/>
    <property type="match status" value="1"/>
</dbReference>
<dbReference type="CDD" id="cd14837">
    <property type="entry name" value="AP3_Mu_N"/>
    <property type="match status" value="1"/>
</dbReference>
<feature type="domain" description="MHD" evidence="6">
    <location>
        <begin position="175"/>
        <end position="425"/>
    </location>
</feature>
<organism evidence="7 8">
    <name type="scientific">Streblomastix strix</name>
    <dbReference type="NCBI Taxonomy" id="222440"/>
    <lineage>
        <taxon>Eukaryota</taxon>
        <taxon>Metamonada</taxon>
        <taxon>Preaxostyla</taxon>
        <taxon>Oxymonadida</taxon>
        <taxon>Streblomastigidae</taxon>
        <taxon>Streblomastix</taxon>
    </lineage>
</organism>
<keyword evidence="2 5" id="KW-0813">Transport</keyword>
<evidence type="ECO:0000256" key="1">
    <source>
        <dbReference type="ARBA" id="ARBA00004308"/>
    </source>
</evidence>
<dbReference type="PIRSF" id="PIRSF005992">
    <property type="entry name" value="Clathrin_mu"/>
    <property type="match status" value="1"/>
</dbReference>
<keyword evidence="3 5" id="KW-0653">Protein transport</keyword>
<dbReference type="InterPro" id="IPR028565">
    <property type="entry name" value="MHD"/>
</dbReference>
<dbReference type="GO" id="GO:0016192">
    <property type="term" value="P:vesicle-mediated transport"/>
    <property type="evidence" value="ECO:0007669"/>
    <property type="project" value="InterPro"/>
</dbReference>
<dbReference type="Pfam" id="PF00928">
    <property type="entry name" value="Adap_comp_sub"/>
    <property type="match status" value="1"/>
</dbReference>
<dbReference type="PANTHER" id="PTHR10529">
    <property type="entry name" value="AP COMPLEX SUBUNIT MU"/>
    <property type="match status" value="1"/>
</dbReference>
<dbReference type="Gene3D" id="2.60.40.1170">
    <property type="entry name" value="Mu homology domain, subdomain B"/>
    <property type="match status" value="2"/>
</dbReference>